<keyword evidence="1" id="KW-0472">Membrane</keyword>
<name>A0A418D105_APHAT</name>
<feature type="transmembrane region" description="Helical" evidence="1">
    <location>
        <begin position="231"/>
        <end position="250"/>
    </location>
</feature>
<dbReference type="VEuPathDB" id="FungiDB:H257_15454"/>
<feature type="non-terminal residue" evidence="2">
    <location>
        <position position="1"/>
    </location>
</feature>
<evidence type="ECO:0000313" key="3">
    <source>
        <dbReference type="Proteomes" id="UP000285712"/>
    </source>
</evidence>
<comment type="caution">
    <text evidence="2">The sequence shown here is derived from an EMBL/GenBank/DDBJ whole genome shotgun (WGS) entry which is preliminary data.</text>
</comment>
<organism evidence="2 3">
    <name type="scientific">Aphanomyces astaci</name>
    <name type="common">Crayfish plague agent</name>
    <dbReference type="NCBI Taxonomy" id="112090"/>
    <lineage>
        <taxon>Eukaryota</taxon>
        <taxon>Sar</taxon>
        <taxon>Stramenopiles</taxon>
        <taxon>Oomycota</taxon>
        <taxon>Saprolegniomycetes</taxon>
        <taxon>Saprolegniales</taxon>
        <taxon>Verrucalvaceae</taxon>
        <taxon>Aphanomyces</taxon>
    </lineage>
</organism>
<dbReference type="EMBL" id="QUTG01004497">
    <property type="protein sequence ID" value="RHY87994.1"/>
    <property type="molecule type" value="Genomic_DNA"/>
</dbReference>
<keyword evidence="1" id="KW-1133">Transmembrane helix</keyword>
<feature type="transmembrane region" description="Helical" evidence="1">
    <location>
        <begin position="113"/>
        <end position="131"/>
    </location>
</feature>
<accession>A0A418D105</accession>
<evidence type="ECO:0000313" key="2">
    <source>
        <dbReference type="EMBL" id="RHY87994.1"/>
    </source>
</evidence>
<feature type="transmembrane region" description="Helical" evidence="1">
    <location>
        <begin position="152"/>
        <end position="177"/>
    </location>
</feature>
<sequence length="326" mass="36725">RKHSKSGSLEIDLMSTALFSRHLLTHVEGPQEAEGMLFRYVATLAISSGMTVCTCFTVFKWENVTRDAGHGTMFMVFFCWFIWSVCALVRTVVVYMNARLDTLDHAATRHVSFFTETFFNAISLWFVVAAYEFQRRALSPRTTRSHKQCLMWYMVVIGGVSVAMVVSLIVVECSAWTVAYFDHSVPMSAVLLTNLSWATWGLRCFSIVYAGAVAVWLNLRRDRLKLAGLPKALSQIVVFFCVLNTPFLVVDPLLDYDVIKASEVSGMRVLGLMRTLSYFGGIAMSFVMGFSVRGFDSFYHSQRSSVTSSHTFPPPSRRSSFFVLSE</sequence>
<keyword evidence="1" id="KW-0812">Transmembrane</keyword>
<dbReference type="AlphaFoldDB" id="A0A418D105"/>
<dbReference type="Proteomes" id="UP000285712">
    <property type="component" value="Unassembled WGS sequence"/>
</dbReference>
<feature type="transmembrane region" description="Helical" evidence="1">
    <location>
        <begin position="197"/>
        <end position="219"/>
    </location>
</feature>
<feature type="transmembrane region" description="Helical" evidence="1">
    <location>
        <begin position="37"/>
        <end position="59"/>
    </location>
</feature>
<feature type="transmembrane region" description="Helical" evidence="1">
    <location>
        <begin position="276"/>
        <end position="295"/>
    </location>
</feature>
<gene>
    <name evidence="2" type="ORF">DYB35_013083</name>
</gene>
<proteinExistence type="predicted"/>
<evidence type="ECO:0000256" key="1">
    <source>
        <dbReference type="SAM" id="Phobius"/>
    </source>
</evidence>
<feature type="transmembrane region" description="Helical" evidence="1">
    <location>
        <begin position="71"/>
        <end position="93"/>
    </location>
</feature>
<reference evidence="2 3" key="1">
    <citation type="submission" date="2018-08" db="EMBL/GenBank/DDBJ databases">
        <title>Aphanomyces genome sequencing and annotation.</title>
        <authorList>
            <person name="Minardi D."/>
            <person name="Oidtmann B."/>
            <person name="Van Der Giezen M."/>
            <person name="Studholme D.J."/>
        </authorList>
    </citation>
    <scope>NUCLEOTIDE SEQUENCE [LARGE SCALE GENOMIC DNA]</scope>
    <source>
        <strain evidence="2 3">Sv</strain>
    </source>
</reference>
<evidence type="ECO:0008006" key="4">
    <source>
        <dbReference type="Google" id="ProtNLM"/>
    </source>
</evidence>
<protein>
    <recommendedName>
        <fullName evidence="4">THH1/TOM1/TOM3 domain-containing protein</fullName>
    </recommendedName>
</protein>